<dbReference type="Proteomes" id="UP000500953">
    <property type="component" value="Chromosome"/>
</dbReference>
<dbReference type="PROSITE" id="PS51257">
    <property type="entry name" value="PROKAR_LIPOPROTEIN"/>
    <property type="match status" value="1"/>
</dbReference>
<sequence>MPCIRMCTLTFTICACSRRFRCGAIIYTTRSAGGRLTISTEPHMTCPKWQARQSLSNSHTPAIRIVRTGYSIVAGGVPIPLPGRPGCDVLGAVMHRSMSTSGRWRKIVKHRRRTCFYGTILALATMVVAGPVSKSPAAEADSGPVLQTSAIELDKAVHCTGDAAHRKTVLLVHGTGLSVADSWSWGYEPALEAAGFAVCTVQLPQHALVDFYESAEYVVNAIRVARAAAGGPISTVGHSQGAALLLWATAFWRDAAADVDKVIGLAPGVNGTDLGNLVCTTDCADLAWQVRFGSGMLTALHRRGLAPGIDYTNIWTSTDEVVFPQPEASNIPGGNNISVQSVCPGRVVDHLEMLGDGVAWALALDALTHPGAPDPARLAPSVCSTTTLPGVDTDRMVSSLTSAASRIAAYIAAAPHTPHETPVPLYADN</sequence>
<dbReference type="SUPFAM" id="SSF53474">
    <property type="entry name" value="alpha/beta-Hydrolases"/>
    <property type="match status" value="1"/>
</dbReference>
<organism evidence="1 2">
    <name type="scientific">Nocardia terpenica</name>
    <dbReference type="NCBI Taxonomy" id="455432"/>
    <lineage>
        <taxon>Bacteria</taxon>
        <taxon>Bacillati</taxon>
        <taxon>Actinomycetota</taxon>
        <taxon>Actinomycetes</taxon>
        <taxon>Mycobacteriales</taxon>
        <taxon>Nocardiaceae</taxon>
        <taxon>Nocardia</taxon>
    </lineage>
</organism>
<name>A0A6G9Z5F7_9NOCA</name>
<proteinExistence type="predicted"/>
<dbReference type="Gene3D" id="3.40.50.1820">
    <property type="entry name" value="alpha/beta hydrolase"/>
    <property type="match status" value="1"/>
</dbReference>
<protein>
    <submittedName>
        <fullName evidence="1">Alpha/beta fold hydrolase</fullName>
    </submittedName>
</protein>
<evidence type="ECO:0000313" key="1">
    <source>
        <dbReference type="EMBL" id="QIS20577.1"/>
    </source>
</evidence>
<dbReference type="EMBL" id="CP046173">
    <property type="protein sequence ID" value="QIS20577.1"/>
    <property type="molecule type" value="Genomic_DNA"/>
</dbReference>
<dbReference type="InterPro" id="IPR053228">
    <property type="entry name" value="Stereospecific_Lipase"/>
</dbReference>
<dbReference type="PANTHER" id="PTHR37574">
    <property type="entry name" value="LIPASE B"/>
    <property type="match status" value="1"/>
</dbReference>
<reference evidence="1 2" key="1">
    <citation type="journal article" date="2019" name="ACS Chem. Biol.">
        <title>Identification and Mobilization of a Cryptic Antibiotic Biosynthesis Gene Locus from a Human-Pathogenic Nocardia Isolate.</title>
        <authorList>
            <person name="Herisse M."/>
            <person name="Ishida K."/>
            <person name="Porter J.L."/>
            <person name="Howden B."/>
            <person name="Hertweck C."/>
            <person name="Stinear T.P."/>
            <person name="Pidot S.J."/>
        </authorList>
    </citation>
    <scope>NUCLEOTIDE SEQUENCE [LARGE SCALE GENOMIC DNA]</scope>
    <source>
        <strain evidence="1 2">AUSMDU00012715</strain>
    </source>
</reference>
<accession>A0A6G9Z5F7</accession>
<dbReference type="PANTHER" id="PTHR37574:SF1">
    <property type="entry name" value="LIPASE B"/>
    <property type="match status" value="1"/>
</dbReference>
<dbReference type="InterPro" id="IPR029058">
    <property type="entry name" value="AB_hydrolase_fold"/>
</dbReference>
<keyword evidence="1" id="KW-0378">Hydrolase</keyword>
<gene>
    <name evidence="1" type="ORF">F6W96_22050</name>
</gene>
<evidence type="ECO:0000313" key="2">
    <source>
        <dbReference type="Proteomes" id="UP000500953"/>
    </source>
</evidence>
<dbReference type="AlphaFoldDB" id="A0A6G9Z5F7"/>
<dbReference type="GO" id="GO:0016787">
    <property type="term" value="F:hydrolase activity"/>
    <property type="evidence" value="ECO:0007669"/>
    <property type="project" value="UniProtKB-KW"/>
</dbReference>